<sequence length="560" mass="64653">VLSGIIEFCANELIYRVNTDVCPGGIRFLEQAILPDFNCVCFEGVLLAPGARYVVDGRISIPIHVSPQPSCREWIQGLFYDPYIEHNSPEEGCQEEPWKALEHWFMVPLADMTHPERDTLAMWRGVDDESMYNLQDFRLFTRDSSGNLYVPLERDFQGYLAYYKGLQNKSNDFNAKEIQIGQYCMTVGGVDNEDLVYMSKRSLRFDNTSIKYGCNRNSIKMIAVGIGSTEPMCGIYWSVDPPPILQVLRYEDILLQNNRPLPPQENIIHHFKNALKAEFSDILELRLKNFRNFEKQFPNHQTTAHCLEFLSKSFKVVQKLFDDEKQNRLLEDTLKVFIIGTGEQFWMKSSEHDCKELTRILNSCVEKSVPIILIDQKNCTKNSTSQTKGLKEKYYKNDLVVEVIRGALDLSGAQCLASLHDNDTDHDRFLRLYAKVLNKIYKSPLIHEKFWFLETVHVKVLLPGLSTGLLRKLKNLRDQVSKLLKPGVVFGSDLKWQRAEKLYQFKKRAMKPWNDEKKICDGFTIWGGAACCLQFDSQRHLVPNMTIFKEKLKNGPELCT</sequence>
<evidence type="ECO:0000313" key="2">
    <source>
        <dbReference type="Proteomes" id="UP000094527"/>
    </source>
</evidence>
<dbReference type="EMBL" id="LJIJ01000067">
    <property type="protein sequence ID" value="ODN03635.1"/>
    <property type="molecule type" value="Genomic_DNA"/>
</dbReference>
<keyword evidence="2" id="KW-1185">Reference proteome</keyword>
<reference evidence="1 2" key="1">
    <citation type="journal article" date="2016" name="Genome Biol. Evol.">
        <title>Gene Family Evolution Reflects Adaptation to Soil Environmental Stressors in the Genome of the Collembolan Orchesella cincta.</title>
        <authorList>
            <person name="Faddeeva-Vakhrusheva A."/>
            <person name="Derks M.F."/>
            <person name="Anvar S.Y."/>
            <person name="Agamennone V."/>
            <person name="Suring W."/>
            <person name="Smit S."/>
            <person name="van Straalen N.M."/>
            <person name="Roelofs D."/>
        </authorList>
    </citation>
    <scope>NUCLEOTIDE SEQUENCE [LARGE SCALE GENOMIC DNA]</scope>
    <source>
        <tissue evidence="1">Mixed pool</tissue>
    </source>
</reference>
<accession>A0A1D2NEV1</accession>
<comment type="caution">
    <text evidence="1">The sequence shown here is derived from an EMBL/GenBank/DDBJ whole genome shotgun (WGS) entry which is preliminary data.</text>
</comment>
<dbReference type="AlphaFoldDB" id="A0A1D2NEV1"/>
<name>A0A1D2NEV1_ORCCI</name>
<organism evidence="1 2">
    <name type="scientific">Orchesella cincta</name>
    <name type="common">Springtail</name>
    <name type="synonym">Podura cincta</name>
    <dbReference type="NCBI Taxonomy" id="48709"/>
    <lineage>
        <taxon>Eukaryota</taxon>
        <taxon>Metazoa</taxon>
        <taxon>Ecdysozoa</taxon>
        <taxon>Arthropoda</taxon>
        <taxon>Hexapoda</taxon>
        <taxon>Collembola</taxon>
        <taxon>Entomobryomorpha</taxon>
        <taxon>Entomobryoidea</taxon>
        <taxon>Orchesellidae</taxon>
        <taxon>Orchesellinae</taxon>
        <taxon>Orchesella</taxon>
    </lineage>
</organism>
<protein>
    <submittedName>
        <fullName evidence="1">Uncharacterized protein</fullName>
    </submittedName>
</protein>
<dbReference type="Proteomes" id="UP000094527">
    <property type="component" value="Unassembled WGS sequence"/>
</dbReference>
<gene>
    <name evidence="1" type="ORF">Ocin01_03020</name>
</gene>
<evidence type="ECO:0000313" key="1">
    <source>
        <dbReference type="EMBL" id="ODN03635.1"/>
    </source>
</evidence>
<proteinExistence type="predicted"/>
<feature type="non-terminal residue" evidence="1">
    <location>
        <position position="1"/>
    </location>
</feature>